<proteinExistence type="predicted"/>
<dbReference type="EMBL" id="AP019367">
    <property type="protein sequence ID" value="BBH50720.1"/>
    <property type="molecule type" value="Genomic_DNA"/>
</dbReference>
<evidence type="ECO:0000256" key="2">
    <source>
        <dbReference type="ARBA" id="ARBA00022448"/>
    </source>
</evidence>
<evidence type="ECO:0000256" key="1">
    <source>
        <dbReference type="ARBA" id="ARBA00004167"/>
    </source>
</evidence>
<dbReference type="RefSeq" id="WP_126422764.1">
    <property type="nucleotide sequence ID" value="NZ_AP019367.1"/>
</dbReference>
<keyword evidence="2" id="KW-0813">Transport</keyword>
<evidence type="ECO:0000256" key="4">
    <source>
        <dbReference type="ARBA" id="ARBA00022927"/>
    </source>
</evidence>
<evidence type="ECO:0000256" key="6">
    <source>
        <dbReference type="ARBA" id="ARBA00023010"/>
    </source>
</evidence>
<organism evidence="9 10">
    <name type="scientific">Parolsenella catena</name>
    <dbReference type="NCBI Taxonomy" id="2003188"/>
    <lineage>
        <taxon>Bacteria</taxon>
        <taxon>Bacillati</taxon>
        <taxon>Actinomycetota</taxon>
        <taxon>Coriobacteriia</taxon>
        <taxon>Coriobacteriales</taxon>
        <taxon>Atopobiaceae</taxon>
        <taxon>Parolsenella</taxon>
    </lineage>
</organism>
<dbReference type="KEGG" id="pcat:Pcatena_13070"/>
<feature type="compositionally biased region" description="Low complexity" evidence="8">
    <location>
        <begin position="61"/>
        <end position="72"/>
    </location>
</feature>
<dbReference type="Pfam" id="PF02416">
    <property type="entry name" value="TatA_B_E"/>
    <property type="match status" value="1"/>
</dbReference>
<evidence type="ECO:0008006" key="11">
    <source>
        <dbReference type="Google" id="ProtNLM"/>
    </source>
</evidence>
<dbReference type="InterPro" id="IPR003369">
    <property type="entry name" value="TatA/B/E"/>
</dbReference>
<feature type="region of interest" description="Disordered" evidence="8">
    <location>
        <begin position="60"/>
        <end position="168"/>
    </location>
</feature>
<feature type="compositionally biased region" description="Basic and acidic residues" evidence="8">
    <location>
        <begin position="94"/>
        <end position="115"/>
    </location>
</feature>
<sequence>MFGIGDQELVLIILFAFLLFGPDKLPGMGRTIGRALRQFRTASEGVTKVVQSEIIDPIQNAADTSAGKAAAKAQEEDADLTEEEVAAAKPAETFAERRARLAAEKAAAEKGKDAEQGAQPAADPDSDEDAGAEPQATPEPEADPEPAPTSVAALYGLDDEDDDDEEDA</sequence>
<feature type="compositionally biased region" description="Acidic residues" evidence="8">
    <location>
        <begin position="157"/>
        <end position="168"/>
    </location>
</feature>
<evidence type="ECO:0000256" key="5">
    <source>
        <dbReference type="ARBA" id="ARBA00022989"/>
    </source>
</evidence>
<dbReference type="OrthoDB" id="3267321at2"/>
<dbReference type="GO" id="GO:0016020">
    <property type="term" value="C:membrane"/>
    <property type="evidence" value="ECO:0007669"/>
    <property type="project" value="UniProtKB-SubCell"/>
</dbReference>
<dbReference type="AlphaFoldDB" id="A0A3G9KAC0"/>
<accession>A0A3G9KAC0</accession>
<comment type="subcellular location">
    <subcellularLocation>
        <location evidence="1">Membrane</location>
        <topology evidence="1">Single-pass membrane protein</topology>
    </subcellularLocation>
</comment>
<dbReference type="PANTHER" id="PTHR33162">
    <property type="entry name" value="SEC-INDEPENDENT PROTEIN TRANSLOCASE PROTEIN TATA, CHLOROPLASTIC"/>
    <property type="match status" value="1"/>
</dbReference>
<feature type="compositionally biased region" description="Acidic residues" evidence="8">
    <location>
        <begin position="76"/>
        <end position="85"/>
    </location>
</feature>
<keyword evidence="6" id="KW-0811">Translocation</keyword>
<keyword evidence="10" id="KW-1185">Reference proteome</keyword>
<protein>
    <recommendedName>
        <fullName evidence="11">Sec-independent protein translocase protein TatA</fullName>
    </recommendedName>
</protein>
<dbReference type="PRINTS" id="PR01506">
    <property type="entry name" value="TATBPROTEIN"/>
</dbReference>
<keyword evidence="5" id="KW-1133">Transmembrane helix</keyword>
<evidence type="ECO:0000256" key="8">
    <source>
        <dbReference type="SAM" id="MobiDB-lite"/>
    </source>
</evidence>
<evidence type="ECO:0000256" key="7">
    <source>
        <dbReference type="ARBA" id="ARBA00023136"/>
    </source>
</evidence>
<dbReference type="Proteomes" id="UP000273154">
    <property type="component" value="Chromosome"/>
</dbReference>
<dbReference type="Gene3D" id="1.20.5.3310">
    <property type="match status" value="1"/>
</dbReference>
<evidence type="ECO:0000313" key="10">
    <source>
        <dbReference type="Proteomes" id="UP000273154"/>
    </source>
</evidence>
<keyword evidence="7" id="KW-0472">Membrane</keyword>
<evidence type="ECO:0000313" key="9">
    <source>
        <dbReference type="EMBL" id="BBH50720.1"/>
    </source>
</evidence>
<keyword evidence="3" id="KW-0812">Transmembrane</keyword>
<reference evidence="10" key="1">
    <citation type="submission" date="2018-11" db="EMBL/GenBank/DDBJ databases">
        <title>Comparative genomics of Parolsenella catena and Libanicoccus massiliensis: Reclassification of Libanicoccus massiliensis as Parolsenella massiliensis comb. nov.</title>
        <authorList>
            <person name="Sakamoto M."/>
            <person name="Ikeyama N."/>
            <person name="Murakami T."/>
            <person name="Mori H."/>
            <person name="Yuki M."/>
            <person name="Ohkuma M."/>
        </authorList>
    </citation>
    <scope>NUCLEOTIDE SEQUENCE [LARGE SCALE GENOMIC DNA]</scope>
    <source>
        <strain evidence="10">JCM 31932</strain>
    </source>
</reference>
<evidence type="ECO:0000256" key="3">
    <source>
        <dbReference type="ARBA" id="ARBA00022692"/>
    </source>
</evidence>
<keyword evidence="4" id="KW-0653">Protein transport</keyword>
<dbReference type="GO" id="GO:0015031">
    <property type="term" value="P:protein transport"/>
    <property type="evidence" value="ECO:0007669"/>
    <property type="project" value="UniProtKB-KW"/>
</dbReference>
<gene>
    <name evidence="9" type="ORF">Pcatena_13070</name>
</gene>
<name>A0A3G9KAC0_9ACTN</name>
<dbReference type="GeneID" id="88849443"/>
<dbReference type="PANTHER" id="PTHR33162:SF1">
    <property type="entry name" value="SEC-INDEPENDENT PROTEIN TRANSLOCASE PROTEIN TATA, CHLOROPLASTIC"/>
    <property type="match status" value="1"/>
</dbReference>